<evidence type="ECO:0000313" key="2">
    <source>
        <dbReference type="EMBL" id="SCM52928.1"/>
    </source>
</evidence>
<organism evidence="2 3">
    <name type="scientific">Hafnia alvei</name>
    <dbReference type="NCBI Taxonomy" id="569"/>
    <lineage>
        <taxon>Bacteria</taxon>
        <taxon>Pseudomonadati</taxon>
        <taxon>Pseudomonadota</taxon>
        <taxon>Gammaproteobacteria</taxon>
        <taxon>Enterobacterales</taxon>
        <taxon>Hafniaceae</taxon>
        <taxon>Hafnia</taxon>
    </lineage>
</organism>
<dbReference type="AlphaFoldDB" id="A0A1C6Z1M8"/>
<accession>A0A1C6Z1M8</accession>
<proteinExistence type="predicted"/>
<dbReference type="EMBL" id="FMIQ01000046">
    <property type="protein sequence ID" value="SCM52928.1"/>
    <property type="molecule type" value="Genomic_DNA"/>
</dbReference>
<dbReference type="Proteomes" id="UP000094844">
    <property type="component" value="Unassembled WGS sequence"/>
</dbReference>
<feature type="region of interest" description="Disordered" evidence="1">
    <location>
        <begin position="1"/>
        <end position="21"/>
    </location>
</feature>
<gene>
    <name evidence="2" type="ORF">BN1044_02416</name>
</gene>
<protein>
    <submittedName>
        <fullName evidence="2">Uncharacterized protein</fullName>
    </submittedName>
</protein>
<evidence type="ECO:0000256" key="1">
    <source>
        <dbReference type="SAM" id="MobiDB-lite"/>
    </source>
</evidence>
<name>A0A1C6Z1M8_HAFAL</name>
<dbReference type="RefSeq" id="WP_072308922.1">
    <property type="nucleotide sequence ID" value="NZ_FMIQ01000046.1"/>
</dbReference>
<evidence type="ECO:0000313" key="3">
    <source>
        <dbReference type="Proteomes" id="UP000094844"/>
    </source>
</evidence>
<sequence length="103" mass="11388">MAGKEKKGTDSTGTARATHELSEYEMLEYDYDEDVALSVTTRAFQRHDASITREDVRSTVKVVRAARTGSVDVAAERERMESKAEAAVTEILYNIGNTEAEAK</sequence>
<reference evidence="2 3" key="1">
    <citation type="submission" date="2016-09" db="EMBL/GenBank/DDBJ databases">
        <authorList>
            <person name="Capua I."/>
            <person name="De Benedictis P."/>
            <person name="Joannis T."/>
            <person name="Lombin L.H."/>
            <person name="Cattoli G."/>
        </authorList>
    </citation>
    <scope>NUCLEOTIDE SEQUENCE [LARGE SCALE GENOMIC DNA]</scope>
    <source>
        <strain evidence="2 3">GB001</strain>
    </source>
</reference>